<name>A0A1M6TNV6_PSETH</name>
<keyword evidence="2" id="KW-1185">Reference proteome</keyword>
<dbReference type="EMBL" id="FRAP01000008">
    <property type="protein sequence ID" value="SHK58576.1"/>
    <property type="molecule type" value="Genomic_DNA"/>
</dbReference>
<gene>
    <name evidence="1" type="ORF">SAMN05443637_108153</name>
</gene>
<organism evidence="1 2">
    <name type="scientific">Pseudonocardia thermophila</name>
    <dbReference type="NCBI Taxonomy" id="1848"/>
    <lineage>
        <taxon>Bacteria</taxon>
        <taxon>Bacillati</taxon>
        <taxon>Actinomycetota</taxon>
        <taxon>Actinomycetes</taxon>
        <taxon>Pseudonocardiales</taxon>
        <taxon>Pseudonocardiaceae</taxon>
        <taxon>Pseudonocardia</taxon>
    </lineage>
</organism>
<reference evidence="1 2" key="1">
    <citation type="submission" date="2016-11" db="EMBL/GenBank/DDBJ databases">
        <authorList>
            <person name="Jaros S."/>
            <person name="Januszkiewicz K."/>
            <person name="Wedrychowicz H."/>
        </authorList>
    </citation>
    <scope>NUCLEOTIDE SEQUENCE [LARGE SCALE GENOMIC DNA]</scope>
    <source>
        <strain evidence="1 2">DSM 43832</strain>
    </source>
</reference>
<evidence type="ECO:0000313" key="1">
    <source>
        <dbReference type="EMBL" id="SHK58576.1"/>
    </source>
</evidence>
<dbReference type="OrthoDB" id="9799703at2"/>
<evidence type="ECO:0000313" key="2">
    <source>
        <dbReference type="Proteomes" id="UP000184363"/>
    </source>
</evidence>
<proteinExistence type="predicted"/>
<dbReference type="RefSeq" id="WP_159444901.1">
    <property type="nucleotide sequence ID" value="NZ_FRAP01000008.1"/>
</dbReference>
<dbReference type="Proteomes" id="UP000184363">
    <property type="component" value="Unassembled WGS sequence"/>
</dbReference>
<dbReference type="AlphaFoldDB" id="A0A1M6TNV6"/>
<protein>
    <submittedName>
        <fullName evidence="1">Uncharacterized protein</fullName>
    </submittedName>
</protein>
<accession>A0A1M6TNV6</accession>
<sequence length="51" mass="5422">MPTITVFGLGAPGDSYRESRTATHELVVTELLPLRIDIDALVTGGRATPRG</sequence>